<feature type="domain" description="ABC transporter" evidence="3">
    <location>
        <begin position="2"/>
        <end position="259"/>
    </location>
</feature>
<protein>
    <submittedName>
        <fullName evidence="4">ABC-F family ATP-binding cassette domain-containing protein</fullName>
    </submittedName>
</protein>
<dbReference type="InterPro" id="IPR027417">
    <property type="entry name" value="P-loop_NTPase"/>
</dbReference>
<dbReference type="PROSITE" id="PS50893">
    <property type="entry name" value="ABC_TRANSPORTER_2"/>
    <property type="match status" value="2"/>
</dbReference>
<dbReference type="RefSeq" id="WP_192905836.1">
    <property type="nucleotide sequence ID" value="NZ_JADBFD010000022.1"/>
</dbReference>
<sequence>MIHLSNITKQHGTQLLFRDASFQILPGSRTGLVGPNGAGKTTIFRIITGEEEVDAGEITCAKRTSIGYFSQDVGEMAGRTALEEVMAVSADTVRLAAELKAMEAAMAEPMDDDAMAALLERYGTAMEEFEHRGGYDLDTRARTILTGLGIGPDRYDHPVESFSGGWKMRIALAGILTLQPDVLLLDEPTNHLDVESIIWLEEWLAGEFTGALLMTSHDRDFMNRIVTRIIEVADKTVTTYGGNYDFYERERDIRREQLLASHKRQQEMLAKEEEFIARFAARASHAAQVQSRVKKLEKIDRIEIPPEERVIRFEFNEPPRSGDDVAVFNGLAKSWSLPGGGDKSVFSGVSGVIRRQNKIAVVGVNGAGKSTFLKVLAGRTEPTDGSMALGANVSLGYFSQHAMELLDPKKTVFETVQDAMPLATIGVIRNLLGAFLFSGDAVDKRIENLSGGEKSRVVLATLLARPLNFLVLDEPTNHLDIRSREILLDALQHFTGTVVLVSHDRHFLRLLVDRVFEIDHGEMRIYEGNYGYYLEKSQQLHQAAC</sequence>
<gene>
    <name evidence="4" type="ORF">IIE05_14205</name>
</gene>
<evidence type="ECO:0000313" key="5">
    <source>
        <dbReference type="Proteomes" id="UP000618926"/>
    </source>
</evidence>
<evidence type="ECO:0000256" key="1">
    <source>
        <dbReference type="ARBA" id="ARBA00022741"/>
    </source>
</evidence>
<dbReference type="InterPro" id="IPR017871">
    <property type="entry name" value="ABC_transporter-like_CS"/>
</dbReference>
<keyword evidence="1" id="KW-0547">Nucleotide-binding</keyword>
<evidence type="ECO:0000313" key="4">
    <source>
        <dbReference type="EMBL" id="MBE2889115.1"/>
    </source>
</evidence>
<dbReference type="PANTHER" id="PTHR42855:SF2">
    <property type="entry name" value="DRUG RESISTANCE ABC TRANSPORTER,ATP-BINDING PROTEIN"/>
    <property type="match status" value="1"/>
</dbReference>
<organism evidence="4 5">
    <name type="scientific">Geobacter anodireducens</name>
    <dbReference type="NCBI Taxonomy" id="1340425"/>
    <lineage>
        <taxon>Bacteria</taxon>
        <taxon>Pseudomonadati</taxon>
        <taxon>Thermodesulfobacteriota</taxon>
        <taxon>Desulfuromonadia</taxon>
        <taxon>Geobacterales</taxon>
        <taxon>Geobacteraceae</taxon>
        <taxon>Geobacter</taxon>
    </lineage>
</organism>
<dbReference type="SUPFAM" id="SSF52540">
    <property type="entry name" value="P-loop containing nucleoside triphosphate hydrolases"/>
    <property type="match status" value="2"/>
</dbReference>
<proteinExistence type="predicted"/>
<dbReference type="InterPro" id="IPR051309">
    <property type="entry name" value="ABCF_ATPase"/>
</dbReference>
<feature type="domain" description="ABC transporter" evidence="3">
    <location>
        <begin position="326"/>
        <end position="545"/>
    </location>
</feature>
<dbReference type="EMBL" id="JADBFD010000022">
    <property type="protein sequence ID" value="MBE2889115.1"/>
    <property type="molecule type" value="Genomic_DNA"/>
</dbReference>
<dbReference type="GO" id="GO:0005524">
    <property type="term" value="F:ATP binding"/>
    <property type="evidence" value="ECO:0007669"/>
    <property type="project" value="UniProtKB-KW"/>
</dbReference>
<accession>A0ABR9NXZ2</accession>
<dbReference type="Pfam" id="PF12848">
    <property type="entry name" value="ABC_tran_Xtn"/>
    <property type="match status" value="1"/>
</dbReference>
<dbReference type="InterPro" id="IPR032781">
    <property type="entry name" value="ABC_tran_Xtn"/>
</dbReference>
<keyword evidence="5" id="KW-1185">Reference proteome</keyword>
<dbReference type="CDD" id="cd03221">
    <property type="entry name" value="ABCF_EF-3"/>
    <property type="match status" value="2"/>
</dbReference>
<evidence type="ECO:0000256" key="2">
    <source>
        <dbReference type="ARBA" id="ARBA00022840"/>
    </source>
</evidence>
<dbReference type="PANTHER" id="PTHR42855">
    <property type="entry name" value="ABC TRANSPORTER ATP-BINDING SUBUNIT"/>
    <property type="match status" value="1"/>
</dbReference>
<dbReference type="Proteomes" id="UP000618926">
    <property type="component" value="Unassembled WGS sequence"/>
</dbReference>
<evidence type="ECO:0000259" key="3">
    <source>
        <dbReference type="PROSITE" id="PS50893"/>
    </source>
</evidence>
<dbReference type="InterPro" id="IPR003439">
    <property type="entry name" value="ABC_transporter-like_ATP-bd"/>
</dbReference>
<dbReference type="Gene3D" id="3.40.50.300">
    <property type="entry name" value="P-loop containing nucleotide triphosphate hydrolases"/>
    <property type="match status" value="2"/>
</dbReference>
<comment type="caution">
    <text evidence="4">The sequence shown here is derived from an EMBL/GenBank/DDBJ whole genome shotgun (WGS) entry which is preliminary data.</text>
</comment>
<dbReference type="SMART" id="SM00382">
    <property type="entry name" value="AAA"/>
    <property type="match status" value="2"/>
</dbReference>
<dbReference type="PROSITE" id="PS00211">
    <property type="entry name" value="ABC_TRANSPORTER_1"/>
    <property type="match status" value="2"/>
</dbReference>
<name>A0ABR9NXZ2_9BACT</name>
<reference evidence="4 5" key="1">
    <citation type="submission" date="2020-10" db="EMBL/GenBank/DDBJ databases">
        <title>Investigation of anaerobic biodegradation of phenanthrene by a sulfate-dependent Geobacter anodireducens strain PheS2.</title>
        <authorList>
            <person name="Zhang Z."/>
        </authorList>
    </citation>
    <scope>NUCLEOTIDE SEQUENCE [LARGE SCALE GENOMIC DNA]</scope>
    <source>
        <strain evidence="4 5">PheS2</strain>
    </source>
</reference>
<dbReference type="InterPro" id="IPR003593">
    <property type="entry name" value="AAA+_ATPase"/>
</dbReference>
<dbReference type="Pfam" id="PF00005">
    <property type="entry name" value="ABC_tran"/>
    <property type="match status" value="2"/>
</dbReference>
<keyword evidence="2 4" id="KW-0067">ATP-binding</keyword>